<evidence type="ECO:0000313" key="2">
    <source>
        <dbReference type="EMBL" id="CBY26151.1"/>
    </source>
</evidence>
<dbReference type="KEGG" id="yey:Y11_20301"/>
<accession>A0A0H3NYB2</accession>
<keyword evidence="1" id="KW-1133">Transmembrane helix</keyword>
<dbReference type="EMBL" id="FR729477">
    <property type="protein sequence ID" value="CBY26151.1"/>
    <property type="molecule type" value="Genomic_DNA"/>
</dbReference>
<keyword evidence="1" id="KW-0812">Transmembrane</keyword>
<name>A0A0H3NYB2_YERE1</name>
<organism evidence="2 3">
    <name type="scientific">Yersinia enterocolitica subsp. palearctica serotype O:3 (strain DSM 13030 / CIP 106945 / Y11)</name>
    <dbReference type="NCBI Taxonomy" id="930944"/>
    <lineage>
        <taxon>Bacteria</taxon>
        <taxon>Pseudomonadati</taxon>
        <taxon>Pseudomonadota</taxon>
        <taxon>Gammaproteobacteria</taxon>
        <taxon>Enterobacterales</taxon>
        <taxon>Yersiniaceae</taxon>
        <taxon>Yersinia</taxon>
    </lineage>
</organism>
<reference evidence="2 3" key="1">
    <citation type="journal article" date="2011" name="J. Bacteriol.">
        <title>Complete genome sequence of Yersinia enterocolitica subsp. palearctica serogroup O:3.</title>
        <authorList>
            <person name="Batzilla J."/>
            <person name="Hoper D."/>
            <person name="Antonenka U."/>
            <person name="Heesemann J."/>
            <person name="Rakin A."/>
        </authorList>
    </citation>
    <scope>NUCLEOTIDE SEQUENCE [LARGE SCALE GENOMIC DNA]</scope>
    <source>
        <strain evidence="3">DSM 13030 / CIP 106945 / Y11</strain>
    </source>
</reference>
<dbReference type="PATRIC" id="fig|930944.6.peg.2017"/>
<evidence type="ECO:0000256" key="1">
    <source>
        <dbReference type="SAM" id="Phobius"/>
    </source>
</evidence>
<proteinExistence type="predicted"/>
<dbReference type="AlphaFoldDB" id="A0A0H3NYB2"/>
<keyword evidence="1" id="KW-0472">Membrane</keyword>
<sequence>MNKFTARFTSLPHWTLFSLSSLQRIAGVALLCVLLWCAIYWANILP</sequence>
<protein>
    <submittedName>
        <fullName evidence="2">Uncharacterized protein</fullName>
    </submittedName>
</protein>
<evidence type="ECO:0000313" key="3">
    <source>
        <dbReference type="Proteomes" id="UP000008084"/>
    </source>
</evidence>
<dbReference type="Proteomes" id="UP000008084">
    <property type="component" value="Chromosome"/>
</dbReference>
<gene>
    <name evidence="2" type="ordered locus">Y11_20301</name>
</gene>
<feature type="transmembrane region" description="Helical" evidence="1">
    <location>
        <begin position="21"/>
        <end position="42"/>
    </location>
</feature>
<dbReference type="HOGENOM" id="CLU_210523_0_0_6"/>